<accession>A0ABV7YFK3</accession>
<evidence type="ECO:0000256" key="1">
    <source>
        <dbReference type="ARBA" id="ARBA00005254"/>
    </source>
</evidence>
<proteinExistence type="inferred from homology"/>
<dbReference type="PANTHER" id="PTHR42993">
    <property type="entry name" value="MAOC-LIKE DEHYDRATASE DOMAIN-CONTAINING PROTEIN"/>
    <property type="match status" value="1"/>
</dbReference>
<keyword evidence="4" id="KW-1185">Reference proteome</keyword>
<comment type="similarity">
    <text evidence="1">Belongs to the enoyl-CoA hydratase/isomerase family.</text>
</comment>
<protein>
    <submittedName>
        <fullName evidence="3">MaoC family dehydratase</fullName>
    </submittedName>
</protein>
<dbReference type="InterPro" id="IPR039375">
    <property type="entry name" value="NodN-like"/>
</dbReference>
<dbReference type="Gene3D" id="3.10.129.10">
    <property type="entry name" value="Hotdog Thioesterase"/>
    <property type="match status" value="1"/>
</dbReference>
<gene>
    <name evidence="3" type="ORF">ACFOUW_23465</name>
</gene>
<name>A0ABV7YFK3_9ACTN</name>
<dbReference type="Pfam" id="PF01575">
    <property type="entry name" value="MaoC_dehydratas"/>
    <property type="match status" value="1"/>
</dbReference>
<dbReference type="Proteomes" id="UP001595699">
    <property type="component" value="Unassembled WGS sequence"/>
</dbReference>
<evidence type="ECO:0000259" key="2">
    <source>
        <dbReference type="Pfam" id="PF01575"/>
    </source>
</evidence>
<dbReference type="PANTHER" id="PTHR42993:SF1">
    <property type="entry name" value="MAOC-LIKE DEHYDRATASE DOMAIN-CONTAINING PROTEIN"/>
    <property type="match status" value="1"/>
</dbReference>
<comment type="caution">
    <text evidence="3">The sequence shown here is derived from an EMBL/GenBank/DDBJ whole genome shotgun (WGS) entry which is preliminary data.</text>
</comment>
<dbReference type="InterPro" id="IPR029069">
    <property type="entry name" value="HotDog_dom_sf"/>
</dbReference>
<organism evidence="3 4">
    <name type="scientific">Tenggerimyces flavus</name>
    <dbReference type="NCBI Taxonomy" id="1708749"/>
    <lineage>
        <taxon>Bacteria</taxon>
        <taxon>Bacillati</taxon>
        <taxon>Actinomycetota</taxon>
        <taxon>Actinomycetes</taxon>
        <taxon>Propionibacteriales</taxon>
        <taxon>Nocardioidaceae</taxon>
        <taxon>Tenggerimyces</taxon>
    </lineage>
</organism>
<dbReference type="CDD" id="cd03450">
    <property type="entry name" value="NodN"/>
    <property type="match status" value="1"/>
</dbReference>
<dbReference type="EMBL" id="JBHRZH010000021">
    <property type="protein sequence ID" value="MFC3763817.1"/>
    <property type="molecule type" value="Genomic_DNA"/>
</dbReference>
<reference evidence="4" key="1">
    <citation type="journal article" date="2019" name="Int. J. Syst. Evol. Microbiol.">
        <title>The Global Catalogue of Microorganisms (GCM) 10K type strain sequencing project: providing services to taxonomists for standard genome sequencing and annotation.</title>
        <authorList>
            <consortium name="The Broad Institute Genomics Platform"/>
            <consortium name="The Broad Institute Genome Sequencing Center for Infectious Disease"/>
            <person name="Wu L."/>
            <person name="Ma J."/>
        </authorList>
    </citation>
    <scope>NUCLEOTIDE SEQUENCE [LARGE SCALE GENOMIC DNA]</scope>
    <source>
        <strain evidence="4">CGMCC 4.7241</strain>
    </source>
</reference>
<evidence type="ECO:0000313" key="4">
    <source>
        <dbReference type="Proteomes" id="UP001595699"/>
    </source>
</evidence>
<dbReference type="RefSeq" id="WP_205120984.1">
    <property type="nucleotide sequence ID" value="NZ_JAFBCM010000001.1"/>
</dbReference>
<dbReference type="InterPro" id="IPR002539">
    <property type="entry name" value="MaoC-like_dom"/>
</dbReference>
<evidence type="ECO:0000313" key="3">
    <source>
        <dbReference type="EMBL" id="MFC3763817.1"/>
    </source>
</evidence>
<sequence>MSIRVPTDLLSYVGSSFGETAWHPITQAEVELFADATHDHQWIHTDPARAASGPFGRTVVHGFLTLALIPKFLAELVVIEQIEAVVNYGLNKVRFPAPVPVGSQVQASITLADAKQKPAGVEATFAVSIAVRDTDRPACVAEAVVLYR</sequence>
<dbReference type="SUPFAM" id="SSF54637">
    <property type="entry name" value="Thioesterase/thiol ester dehydrase-isomerase"/>
    <property type="match status" value="1"/>
</dbReference>
<feature type="domain" description="MaoC-like" evidence="2">
    <location>
        <begin position="13"/>
        <end position="118"/>
    </location>
</feature>